<name>A0A6B0UBY3_IXORI</name>
<proteinExistence type="predicted"/>
<protein>
    <submittedName>
        <fullName evidence="2">Putative secreted protein</fullName>
    </submittedName>
</protein>
<dbReference type="EMBL" id="GIFC01001580">
    <property type="protein sequence ID" value="MXU83663.1"/>
    <property type="molecule type" value="Transcribed_RNA"/>
</dbReference>
<accession>A0A6B0UBY3</accession>
<feature type="compositionally biased region" description="Polar residues" evidence="1">
    <location>
        <begin position="27"/>
        <end position="39"/>
    </location>
</feature>
<feature type="region of interest" description="Disordered" evidence="1">
    <location>
        <begin position="27"/>
        <end position="54"/>
    </location>
</feature>
<feature type="compositionally biased region" description="Basic and acidic residues" evidence="1">
    <location>
        <begin position="41"/>
        <end position="54"/>
    </location>
</feature>
<evidence type="ECO:0000256" key="1">
    <source>
        <dbReference type="SAM" id="MobiDB-lite"/>
    </source>
</evidence>
<dbReference type="AlphaFoldDB" id="A0A6B0UBY3"/>
<evidence type="ECO:0000313" key="2">
    <source>
        <dbReference type="EMBL" id="MXU83663.1"/>
    </source>
</evidence>
<sequence length="76" mass="8427">MVSLTTRTKKLALTPSLCLFAPNVQSTAAQKPNSTQNGLEKNGHCENDPKGKPEKLVQEKTWSIHEVFNGCNKFKI</sequence>
<reference evidence="2" key="1">
    <citation type="submission" date="2019-12" db="EMBL/GenBank/DDBJ databases">
        <title>An insight into the sialome of adult female Ixodes ricinus ticks feeding for 6 days.</title>
        <authorList>
            <person name="Perner J."/>
            <person name="Ribeiro J.M.C."/>
        </authorList>
    </citation>
    <scope>NUCLEOTIDE SEQUENCE</scope>
    <source>
        <strain evidence="2">Semi-engorged</strain>
        <tissue evidence="2">Salivary glands</tissue>
    </source>
</reference>
<organism evidence="2">
    <name type="scientific">Ixodes ricinus</name>
    <name type="common">Common tick</name>
    <name type="synonym">Acarus ricinus</name>
    <dbReference type="NCBI Taxonomy" id="34613"/>
    <lineage>
        <taxon>Eukaryota</taxon>
        <taxon>Metazoa</taxon>
        <taxon>Ecdysozoa</taxon>
        <taxon>Arthropoda</taxon>
        <taxon>Chelicerata</taxon>
        <taxon>Arachnida</taxon>
        <taxon>Acari</taxon>
        <taxon>Parasitiformes</taxon>
        <taxon>Ixodida</taxon>
        <taxon>Ixodoidea</taxon>
        <taxon>Ixodidae</taxon>
        <taxon>Ixodinae</taxon>
        <taxon>Ixodes</taxon>
    </lineage>
</organism>